<dbReference type="PANTHER" id="PTHR33266:SF1">
    <property type="entry name" value="F-BOX DOMAIN-CONTAINING PROTEIN"/>
    <property type="match status" value="1"/>
</dbReference>
<keyword evidence="2" id="KW-1185">Reference proteome</keyword>
<dbReference type="EMBL" id="KE504123">
    <property type="protein sequence ID" value="EPT05468.1"/>
    <property type="molecule type" value="Genomic_DNA"/>
</dbReference>
<reference evidence="1 2" key="1">
    <citation type="journal article" date="2012" name="Science">
        <title>The Paleozoic origin of enzymatic lignin decomposition reconstructed from 31 fungal genomes.</title>
        <authorList>
            <person name="Floudas D."/>
            <person name="Binder M."/>
            <person name="Riley R."/>
            <person name="Barry K."/>
            <person name="Blanchette R.A."/>
            <person name="Henrissat B."/>
            <person name="Martinez A.T."/>
            <person name="Otillar R."/>
            <person name="Spatafora J.W."/>
            <person name="Yadav J.S."/>
            <person name="Aerts A."/>
            <person name="Benoit I."/>
            <person name="Boyd A."/>
            <person name="Carlson A."/>
            <person name="Copeland A."/>
            <person name="Coutinho P.M."/>
            <person name="de Vries R.P."/>
            <person name="Ferreira P."/>
            <person name="Findley K."/>
            <person name="Foster B."/>
            <person name="Gaskell J."/>
            <person name="Glotzer D."/>
            <person name="Gorecki P."/>
            <person name="Heitman J."/>
            <person name="Hesse C."/>
            <person name="Hori C."/>
            <person name="Igarashi K."/>
            <person name="Jurgens J.A."/>
            <person name="Kallen N."/>
            <person name="Kersten P."/>
            <person name="Kohler A."/>
            <person name="Kuees U."/>
            <person name="Kumar T.K.A."/>
            <person name="Kuo A."/>
            <person name="LaButti K."/>
            <person name="Larrondo L.F."/>
            <person name="Lindquist E."/>
            <person name="Ling A."/>
            <person name="Lombard V."/>
            <person name="Lucas S."/>
            <person name="Lundell T."/>
            <person name="Martin R."/>
            <person name="McLaughlin D.J."/>
            <person name="Morgenstern I."/>
            <person name="Morin E."/>
            <person name="Murat C."/>
            <person name="Nagy L.G."/>
            <person name="Nolan M."/>
            <person name="Ohm R.A."/>
            <person name="Patyshakuliyeva A."/>
            <person name="Rokas A."/>
            <person name="Ruiz-Duenas F.J."/>
            <person name="Sabat G."/>
            <person name="Salamov A."/>
            <person name="Samejima M."/>
            <person name="Schmutz J."/>
            <person name="Slot J.C."/>
            <person name="St John F."/>
            <person name="Stenlid J."/>
            <person name="Sun H."/>
            <person name="Sun S."/>
            <person name="Syed K."/>
            <person name="Tsang A."/>
            <person name="Wiebenga A."/>
            <person name="Young D."/>
            <person name="Pisabarro A."/>
            <person name="Eastwood D.C."/>
            <person name="Martin F."/>
            <person name="Cullen D."/>
            <person name="Grigoriev I.V."/>
            <person name="Hibbett D.S."/>
        </authorList>
    </citation>
    <scope>NUCLEOTIDE SEQUENCE</scope>
    <source>
        <strain evidence="2">FP-58527</strain>
    </source>
</reference>
<dbReference type="OrthoDB" id="107110at2759"/>
<evidence type="ECO:0000313" key="2">
    <source>
        <dbReference type="Proteomes" id="UP000015241"/>
    </source>
</evidence>
<gene>
    <name evidence="1" type="ORF">FOMPIDRAFT_1044803</name>
</gene>
<sequence>MSRSPLLLSGTMQRVSSRCRVVEPLSEWMELKLDLAARKLSVAHGFTLTDVTSDEYICHLGRIGYDFMLRFWPDLDNTLCSFASLWDSAIGKWRQSVIRCAAQELLHTHHLEQAVLSSVQMFACISQRLALTFDDRLSAEQLARMRLVQDHLRLCIFTKIDPELTALRAHSHSGSEPLLAEAAYFAMSQSAVDMTSALKASLVDLPVNATDGAQLVMCLLLILARDAAVGEPDDFGHPAPGRHGRSGRIMDALVFFRALFIFMDDHSVTHDSQYRDREILEGQCDTIKQLEEHLSAFQMYFNHFIPVLPQVLRIDYLTALLARGAAARCRKHGYPIDAILTMVRDGRVEQGSVALVLLRVVQHGDEGHDESDMFSAMDPYSLDILATDLPPVEPLVRIVFALDWPKGTGSYRITRRKNVDAQQRTFISYDIWITGLAPTVLCPMTPSREQEMREVLLLTRAHNTRLSLRHDRGQYVTVGMNSFSLRVGADVRPIHWNGWTRDDWSK</sequence>
<evidence type="ECO:0000313" key="1">
    <source>
        <dbReference type="EMBL" id="EPT05468.1"/>
    </source>
</evidence>
<protein>
    <submittedName>
        <fullName evidence="1">Uncharacterized protein</fullName>
    </submittedName>
</protein>
<dbReference type="AlphaFoldDB" id="S8EMS3"/>
<proteinExistence type="predicted"/>
<accession>S8EMS3</accession>
<dbReference type="InParanoid" id="S8EMS3"/>
<dbReference type="HOGENOM" id="CLU_580104_0_0_1"/>
<name>S8EMS3_FOMSC</name>
<organism evidence="1 2">
    <name type="scientific">Fomitopsis schrenkii</name>
    <name type="common">Brown rot fungus</name>
    <dbReference type="NCBI Taxonomy" id="2126942"/>
    <lineage>
        <taxon>Eukaryota</taxon>
        <taxon>Fungi</taxon>
        <taxon>Dikarya</taxon>
        <taxon>Basidiomycota</taxon>
        <taxon>Agaricomycotina</taxon>
        <taxon>Agaricomycetes</taxon>
        <taxon>Polyporales</taxon>
        <taxon>Fomitopsis</taxon>
    </lineage>
</organism>
<dbReference type="PANTHER" id="PTHR33266">
    <property type="entry name" value="CHROMOSOME 15, WHOLE GENOME SHOTGUN SEQUENCE"/>
    <property type="match status" value="1"/>
</dbReference>
<dbReference type="Proteomes" id="UP000015241">
    <property type="component" value="Unassembled WGS sequence"/>
</dbReference>
<dbReference type="STRING" id="743788.S8EMS3"/>